<dbReference type="InterPro" id="IPR001647">
    <property type="entry name" value="HTH_TetR"/>
</dbReference>
<sequence>MTQQVGQDGGATRRRRPRDAAGTREALLQAAVVEFSRNGFAGARIERIVKRAGTTVRMVYHYYGSKSALYVAVLEHVMAGLRREELKLDLAAEPPLAGLLQLFDFIHDHFEASPQLISLLTGENLLRARFLKQSAAIPSISSPVIGLIRTLVARGTADGSLRRDIDPLRLYVMMVALSYFHLSNVHTLSAIFHQDLTLPDWREAHRADARRMMEAYLRPELPA</sequence>
<evidence type="ECO:0000313" key="6">
    <source>
        <dbReference type="Proteomes" id="UP001595528"/>
    </source>
</evidence>
<feature type="DNA-binding region" description="H-T-H motif" evidence="2">
    <location>
        <begin position="44"/>
        <end position="63"/>
    </location>
</feature>
<dbReference type="RefSeq" id="WP_379906432.1">
    <property type="nucleotide sequence ID" value="NZ_JBHRTR010000054.1"/>
</dbReference>
<dbReference type="InterPro" id="IPR009057">
    <property type="entry name" value="Homeodomain-like_sf"/>
</dbReference>
<dbReference type="Gene3D" id="1.10.357.10">
    <property type="entry name" value="Tetracycline Repressor, domain 2"/>
    <property type="match status" value="1"/>
</dbReference>
<dbReference type="InterPro" id="IPR050109">
    <property type="entry name" value="HTH-type_TetR-like_transc_reg"/>
</dbReference>
<evidence type="ECO:0000256" key="1">
    <source>
        <dbReference type="ARBA" id="ARBA00023125"/>
    </source>
</evidence>
<dbReference type="SUPFAM" id="SSF48498">
    <property type="entry name" value="Tetracyclin repressor-like, C-terminal domain"/>
    <property type="match status" value="1"/>
</dbReference>
<dbReference type="InterPro" id="IPR036271">
    <property type="entry name" value="Tet_transcr_reg_TetR-rel_C_sf"/>
</dbReference>
<dbReference type="Proteomes" id="UP001595528">
    <property type="component" value="Unassembled WGS sequence"/>
</dbReference>
<dbReference type="PROSITE" id="PS50977">
    <property type="entry name" value="HTH_TETR_2"/>
    <property type="match status" value="1"/>
</dbReference>
<dbReference type="PRINTS" id="PR00455">
    <property type="entry name" value="HTHTETR"/>
</dbReference>
<keyword evidence="6" id="KW-1185">Reference proteome</keyword>
<reference evidence="6" key="1">
    <citation type="journal article" date="2019" name="Int. J. Syst. Evol. Microbiol.">
        <title>The Global Catalogue of Microorganisms (GCM) 10K type strain sequencing project: providing services to taxonomists for standard genome sequencing and annotation.</title>
        <authorList>
            <consortium name="The Broad Institute Genomics Platform"/>
            <consortium name="The Broad Institute Genome Sequencing Center for Infectious Disease"/>
            <person name="Wu L."/>
            <person name="Ma J."/>
        </authorList>
    </citation>
    <scope>NUCLEOTIDE SEQUENCE [LARGE SCALE GENOMIC DNA]</scope>
    <source>
        <strain evidence="6">KCTC 42964</strain>
    </source>
</reference>
<comment type="caution">
    <text evidence="5">The sequence shown here is derived from an EMBL/GenBank/DDBJ whole genome shotgun (WGS) entry which is preliminary data.</text>
</comment>
<keyword evidence="1 2" id="KW-0238">DNA-binding</keyword>
<evidence type="ECO:0000256" key="2">
    <source>
        <dbReference type="PROSITE-ProRule" id="PRU00335"/>
    </source>
</evidence>
<dbReference type="Pfam" id="PF17938">
    <property type="entry name" value="TetR_C_29"/>
    <property type="match status" value="1"/>
</dbReference>
<dbReference type="Pfam" id="PF00440">
    <property type="entry name" value="TetR_N"/>
    <property type="match status" value="1"/>
</dbReference>
<accession>A0ABV7L8M0</accession>
<organism evidence="5 6">
    <name type="scientific">Marinibaculum pumilum</name>
    <dbReference type="NCBI Taxonomy" id="1766165"/>
    <lineage>
        <taxon>Bacteria</taxon>
        <taxon>Pseudomonadati</taxon>
        <taxon>Pseudomonadota</taxon>
        <taxon>Alphaproteobacteria</taxon>
        <taxon>Rhodospirillales</taxon>
        <taxon>Rhodospirillaceae</taxon>
        <taxon>Marinibaculum</taxon>
    </lineage>
</organism>
<evidence type="ECO:0000259" key="4">
    <source>
        <dbReference type="PROSITE" id="PS50977"/>
    </source>
</evidence>
<dbReference type="SUPFAM" id="SSF46689">
    <property type="entry name" value="Homeodomain-like"/>
    <property type="match status" value="1"/>
</dbReference>
<proteinExistence type="predicted"/>
<dbReference type="InterPro" id="IPR041474">
    <property type="entry name" value="NicS_C"/>
</dbReference>
<evidence type="ECO:0000256" key="3">
    <source>
        <dbReference type="SAM" id="MobiDB-lite"/>
    </source>
</evidence>
<name>A0ABV7L8M0_9PROT</name>
<dbReference type="PANTHER" id="PTHR30328:SF54">
    <property type="entry name" value="HTH-TYPE TRANSCRIPTIONAL REPRESSOR SCO4008"/>
    <property type="match status" value="1"/>
</dbReference>
<feature type="region of interest" description="Disordered" evidence="3">
    <location>
        <begin position="1"/>
        <end position="22"/>
    </location>
</feature>
<feature type="domain" description="HTH tetR-type" evidence="4">
    <location>
        <begin position="21"/>
        <end position="81"/>
    </location>
</feature>
<dbReference type="PANTHER" id="PTHR30328">
    <property type="entry name" value="TRANSCRIPTIONAL REPRESSOR"/>
    <property type="match status" value="1"/>
</dbReference>
<dbReference type="EMBL" id="JBHRTR010000054">
    <property type="protein sequence ID" value="MFC3230963.1"/>
    <property type="molecule type" value="Genomic_DNA"/>
</dbReference>
<gene>
    <name evidence="5" type="ORF">ACFOGJ_27200</name>
</gene>
<evidence type="ECO:0000313" key="5">
    <source>
        <dbReference type="EMBL" id="MFC3230963.1"/>
    </source>
</evidence>
<protein>
    <submittedName>
        <fullName evidence="5">TetR family transcriptional regulator</fullName>
    </submittedName>
</protein>